<evidence type="ECO:0000313" key="10">
    <source>
        <dbReference type="Proteomes" id="UP001327560"/>
    </source>
</evidence>
<evidence type="ECO:0000256" key="7">
    <source>
        <dbReference type="SAM" id="MobiDB-lite"/>
    </source>
</evidence>
<keyword evidence="4" id="KW-0238">DNA-binding</keyword>
<feature type="domain" description="TF-B3" evidence="8">
    <location>
        <begin position="186"/>
        <end position="278"/>
    </location>
</feature>
<evidence type="ECO:0000256" key="5">
    <source>
        <dbReference type="ARBA" id="ARBA00023163"/>
    </source>
</evidence>
<evidence type="ECO:0000256" key="4">
    <source>
        <dbReference type="ARBA" id="ARBA00023125"/>
    </source>
</evidence>
<dbReference type="InterPro" id="IPR015300">
    <property type="entry name" value="DNA-bd_pseudobarrel_sf"/>
</dbReference>
<evidence type="ECO:0000256" key="3">
    <source>
        <dbReference type="ARBA" id="ARBA00023015"/>
    </source>
</evidence>
<dbReference type="Proteomes" id="UP001327560">
    <property type="component" value="Chromosome 8"/>
</dbReference>
<comment type="subcellular location">
    <subcellularLocation>
        <location evidence="1">Nucleus</location>
    </subcellularLocation>
</comment>
<dbReference type="Pfam" id="PF02362">
    <property type="entry name" value="B3"/>
    <property type="match status" value="2"/>
</dbReference>
<keyword evidence="2" id="KW-0677">Repeat</keyword>
<feature type="domain" description="TF-B3" evidence="8">
    <location>
        <begin position="11"/>
        <end position="108"/>
    </location>
</feature>
<keyword evidence="6" id="KW-0539">Nucleus</keyword>
<accession>A0AAQ3QP05</accession>
<organism evidence="9 10">
    <name type="scientific">Canna indica</name>
    <name type="common">Indian-shot</name>
    <dbReference type="NCBI Taxonomy" id="4628"/>
    <lineage>
        <taxon>Eukaryota</taxon>
        <taxon>Viridiplantae</taxon>
        <taxon>Streptophyta</taxon>
        <taxon>Embryophyta</taxon>
        <taxon>Tracheophyta</taxon>
        <taxon>Spermatophyta</taxon>
        <taxon>Magnoliopsida</taxon>
        <taxon>Liliopsida</taxon>
        <taxon>Zingiberales</taxon>
        <taxon>Cannaceae</taxon>
        <taxon>Canna</taxon>
    </lineage>
</organism>
<feature type="region of interest" description="Disordered" evidence="7">
    <location>
        <begin position="134"/>
        <end position="165"/>
    </location>
</feature>
<keyword evidence="10" id="KW-1185">Reference proteome</keyword>
<evidence type="ECO:0000313" key="9">
    <source>
        <dbReference type="EMBL" id="WOL18344.1"/>
    </source>
</evidence>
<gene>
    <name evidence="9" type="ORF">Cni_G27138</name>
</gene>
<dbReference type="PANTHER" id="PTHR31674:SF62">
    <property type="entry name" value="B3 DOMAIN-CONTAINING PROTEIN REM14-RELATED"/>
    <property type="match status" value="1"/>
</dbReference>
<evidence type="ECO:0000259" key="8">
    <source>
        <dbReference type="PROSITE" id="PS50863"/>
    </source>
</evidence>
<evidence type="ECO:0000256" key="6">
    <source>
        <dbReference type="ARBA" id="ARBA00023242"/>
    </source>
</evidence>
<protein>
    <submittedName>
        <fullName evidence="9">B3 domain-containing protein</fullName>
    </submittedName>
</protein>
<dbReference type="SMART" id="SM01019">
    <property type="entry name" value="B3"/>
    <property type="match status" value="2"/>
</dbReference>
<dbReference type="GO" id="GO:0003677">
    <property type="term" value="F:DNA binding"/>
    <property type="evidence" value="ECO:0007669"/>
    <property type="project" value="UniProtKB-KW"/>
</dbReference>
<dbReference type="InterPro" id="IPR003340">
    <property type="entry name" value="B3_DNA-bd"/>
</dbReference>
<dbReference type="AlphaFoldDB" id="A0AAQ3QP05"/>
<proteinExistence type="predicted"/>
<keyword evidence="3" id="KW-0805">Transcription regulation</keyword>
<evidence type="ECO:0000256" key="2">
    <source>
        <dbReference type="ARBA" id="ARBA00022737"/>
    </source>
</evidence>
<dbReference type="CDD" id="cd10017">
    <property type="entry name" value="B3_DNA"/>
    <property type="match status" value="2"/>
</dbReference>
<evidence type="ECO:0000256" key="1">
    <source>
        <dbReference type="ARBA" id="ARBA00004123"/>
    </source>
</evidence>
<keyword evidence="5" id="KW-0804">Transcription</keyword>
<dbReference type="EMBL" id="CP136897">
    <property type="protein sequence ID" value="WOL18344.1"/>
    <property type="molecule type" value="Genomic_DNA"/>
</dbReference>
<dbReference type="InterPro" id="IPR039218">
    <property type="entry name" value="REM_fam"/>
</dbReference>
<dbReference type="SUPFAM" id="SSF101936">
    <property type="entry name" value="DNA-binding pseudobarrel domain"/>
    <property type="match status" value="2"/>
</dbReference>
<name>A0AAQ3QP05_9LILI</name>
<sequence>MGDEQLYGARRPQFLKLLAPSCLRKLAIPRSFIKYLEQTEVTVHPKATLFSPLMGMFWHVSIVQDGCNVYLGSGWEKLAQAHNLEAGKFVLFRYEGNMVFTVKLFLSDGCLAVPGANIFPRFILQEQINVEDSTDVNHDSGNSRKENTVACSSRKRPKPSASKGKQVIKEEASRVNYPIRSKQLLQFEKVVTAYNISRGQLSVPRRCMDDLFRKIDKVIATDSRGRRWPLELWHGDKESIFTKGWRQFAEKNKVEVGDKCICRFVSERAMRIHVQKKHQLKK</sequence>
<dbReference type="Gene3D" id="2.40.330.10">
    <property type="entry name" value="DNA-binding pseudobarrel domain"/>
    <property type="match status" value="2"/>
</dbReference>
<dbReference type="GO" id="GO:0005634">
    <property type="term" value="C:nucleus"/>
    <property type="evidence" value="ECO:0007669"/>
    <property type="project" value="UniProtKB-SubCell"/>
</dbReference>
<dbReference type="PANTHER" id="PTHR31674">
    <property type="entry name" value="B3 DOMAIN-CONTAINING PROTEIN REM-LIKE 3-RELATED"/>
    <property type="match status" value="1"/>
</dbReference>
<reference evidence="9 10" key="1">
    <citation type="submission" date="2023-10" db="EMBL/GenBank/DDBJ databases">
        <title>Chromosome-scale genome assembly provides insights into flower coloration mechanisms of Canna indica.</title>
        <authorList>
            <person name="Li C."/>
        </authorList>
    </citation>
    <scope>NUCLEOTIDE SEQUENCE [LARGE SCALE GENOMIC DNA]</scope>
    <source>
        <tissue evidence="9">Flower</tissue>
    </source>
</reference>
<dbReference type="PROSITE" id="PS50863">
    <property type="entry name" value="B3"/>
    <property type="match status" value="2"/>
</dbReference>
<feature type="compositionally biased region" description="Basic and acidic residues" evidence="7">
    <location>
        <begin position="135"/>
        <end position="147"/>
    </location>
</feature>